<keyword evidence="3" id="KW-1185">Reference proteome</keyword>
<dbReference type="Proteomes" id="UP000325393">
    <property type="component" value="Chromosome"/>
</dbReference>
<evidence type="ECO:0000313" key="2">
    <source>
        <dbReference type="EMBL" id="QFG51902.1"/>
    </source>
</evidence>
<dbReference type="EMBL" id="CP044496">
    <property type="protein sequence ID" value="QFG51902.1"/>
    <property type="molecule type" value="Genomic_DNA"/>
</dbReference>
<protein>
    <submittedName>
        <fullName evidence="1">Uncharacterized protein</fullName>
    </submittedName>
</protein>
<dbReference type="GeneID" id="78212914"/>
<dbReference type="PATRIC" id="fig|1600.4.peg.1589"/>
<name>A0A0D6A544_9LACO</name>
<dbReference type="AlphaFoldDB" id="A0A0D6A544"/>
<accession>A0A0D6A544</accession>
<dbReference type="EMBL" id="AP014808">
    <property type="protein sequence ID" value="BAQ57947.1"/>
    <property type="molecule type" value="Genomic_DNA"/>
</dbReference>
<dbReference type="Proteomes" id="UP000035709">
    <property type="component" value="Chromosome"/>
</dbReference>
<dbReference type="KEGG" id="lae:LBAT_1558"/>
<evidence type="ECO:0000313" key="4">
    <source>
        <dbReference type="Proteomes" id="UP000325393"/>
    </source>
</evidence>
<dbReference type="RefSeq" id="WP_054681424.1">
    <property type="nucleotide sequence ID" value="NZ_AP014808.1"/>
</dbReference>
<proteinExistence type="predicted"/>
<dbReference type="STRING" id="1600.LBAT_1558"/>
<dbReference type="OrthoDB" id="2314422at2"/>
<sequence length="77" mass="9077">MGRKRIELNDRIEKLSEKYMAMTGMNLDELTNKALKFYIVNQLSSHKVKRVLRKDDSESTKYADQIFQNSLEDLSSY</sequence>
<gene>
    <name evidence="2" type="ORF">LA749_07930</name>
    <name evidence="1" type="ORF">LBAT_1558</name>
</gene>
<reference evidence="1 3" key="1">
    <citation type="submission" date="2015-03" db="EMBL/GenBank/DDBJ databases">
        <title>Complete genome sequence of Lactobacillus acetotolerans NBRC 13120.</title>
        <authorList>
            <person name="Toh H."/>
            <person name="Morita H."/>
            <person name="Fujita N."/>
        </authorList>
    </citation>
    <scope>NUCLEOTIDE SEQUENCE [LARGE SCALE GENOMIC DNA]</scope>
    <source>
        <strain evidence="1 3">NBRC 13120</strain>
    </source>
</reference>
<evidence type="ECO:0000313" key="1">
    <source>
        <dbReference type="EMBL" id="BAQ57947.1"/>
    </source>
</evidence>
<organism evidence="1 3">
    <name type="scientific">Lactobacillus acetotolerans</name>
    <dbReference type="NCBI Taxonomy" id="1600"/>
    <lineage>
        <taxon>Bacteria</taxon>
        <taxon>Bacillati</taxon>
        <taxon>Bacillota</taxon>
        <taxon>Bacilli</taxon>
        <taxon>Lactobacillales</taxon>
        <taxon>Lactobacillaceae</taxon>
        <taxon>Lactobacillus</taxon>
    </lineage>
</organism>
<reference evidence="2 4" key="2">
    <citation type="submission" date="2019-09" db="EMBL/GenBank/DDBJ databases">
        <title>Genome sequencing of Lactobacillus acetotolerans.</title>
        <authorList>
            <person name="Kim K."/>
        </authorList>
    </citation>
    <scope>NUCLEOTIDE SEQUENCE [LARGE SCALE GENOMIC DNA]</scope>
    <source>
        <strain evidence="2 4">LA749</strain>
    </source>
</reference>
<evidence type="ECO:0000313" key="3">
    <source>
        <dbReference type="Proteomes" id="UP000035709"/>
    </source>
</evidence>